<dbReference type="AlphaFoldDB" id="A0A011MYB4"/>
<comment type="caution">
    <text evidence="10">The sequence shown here is derived from an EMBL/GenBank/DDBJ whole genome shotgun (WGS) entry which is preliminary data.</text>
</comment>
<dbReference type="GO" id="GO:0043571">
    <property type="term" value="P:maintenance of CRISPR repeat elements"/>
    <property type="evidence" value="ECO:0007669"/>
    <property type="project" value="UniProtKB-UniRule"/>
</dbReference>
<evidence type="ECO:0000256" key="5">
    <source>
        <dbReference type="ARBA" id="ARBA00022759"/>
    </source>
</evidence>
<sequence>MAASPDGSGATSLPRGKLADPDIRPFAGYRRTMNDAARTLYLVCYDVCDSAVRRRVQKYLTGFKVGGQKSFFECWLTAAELREVRATLADLLDLAEDRAHIFQLDPRMQRTLLGRATEAVTDVFLIV</sequence>
<name>A0A011MYB4_9PROT</name>
<dbReference type="Proteomes" id="UP000020218">
    <property type="component" value="Unassembled WGS sequence"/>
</dbReference>
<keyword evidence="6 9" id="KW-0378">Hydrolase</keyword>
<protein>
    <recommendedName>
        <fullName evidence="9">CRISPR-associated endoribonuclease Cas2</fullName>
        <ecNumber evidence="9">3.1.-.-</ecNumber>
    </recommendedName>
</protein>
<dbReference type="GO" id="GO:0046872">
    <property type="term" value="F:metal ion binding"/>
    <property type="evidence" value="ECO:0007669"/>
    <property type="project" value="UniProtKB-UniRule"/>
</dbReference>
<feature type="binding site" evidence="9">
    <location>
        <position position="46"/>
    </location>
    <ligand>
        <name>Mg(2+)</name>
        <dbReference type="ChEBI" id="CHEBI:18420"/>
        <note>catalytic</note>
    </ligand>
</feature>
<dbReference type="EC" id="3.1.-.-" evidence="9"/>
<keyword evidence="4 9" id="KW-0479">Metal-binding</keyword>
<dbReference type="SUPFAM" id="SSF143430">
    <property type="entry name" value="TTP0101/SSO1404-like"/>
    <property type="match status" value="1"/>
</dbReference>
<dbReference type="EMBL" id="JFAX01000009">
    <property type="protein sequence ID" value="EXI67551.1"/>
    <property type="molecule type" value="Genomic_DNA"/>
</dbReference>
<keyword evidence="11" id="KW-1185">Reference proteome</keyword>
<organism evidence="10 11">
    <name type="scientific">Candidatus Accumulibacter adjunctus</name>
    <dbReference type="NCBI Taxonomy" id="1454001"/>
    <lineage>
        <taxon>Bacteria</taxon>
        <taxon>Pseudomonadati</taxon>
        <taxon>Pseudomonadota</taxon>
        <taxon>Betaproteobacteria</taxon>
        <taxon>Candidatus Accumulibacter</taxon>
    </lineage>
</organism>
<evidence type="ECO:0000313" key="10">
    <source>
        <dbReference type="EMBL" id="EXI67551.1"/>
    </source>
</evidence>
<evidence type="ECO:0000256" key="6">
    <source>
        <dbReference type="ARBA" id="ARBA00022801"/>
    </source>
</evidence>
<evidence type="ECO:0000256" key="4">
    <source>
        <dbReference type="ARBA" id="ARBA00022723"/>
    </source>
</evidence>
<proteinExistence type="inferred from homology"/>
<keyword evidence="8 9" id="KW-0051">Antiviral defense</keyword>
<evidence type="ECO:0000256" key="1">
    <source>
        <dbReference type="ARBA" id="ARBA00001946"/>
    </source>
</evidence>
<dbReference type="InterPro" id="IPR019199">
    <property type="entry name" value="Virulence_VapD/CRISPR_Cas2"/>
</dbReference>
<dbReference type="PATRIC" id="fig|1454001.3.peg.1961"/>
<evidence type="ECO:0000256" key="8">
    <source>
        <dbReference type="ARBA" id="ARBA00023118"/>
    </source>
</evidence>
<comment type="function">
    <text evidence="9">CRISPR (clustered regularly interspaced short palindromic repeat), is an adaptive immune system that provides protection against mobile genetic elements (viruses, transposable elements and conjugative plasmids). CRISPR clusters contain sequences complementary to antecedent mobile elements and target invading nucleic acids. CRISPR clusters are transcribed and processed into CRISPR RNA (crRNA). Functions as a ssRNA-specific endoribonuclease. Involved in the integration of spacer DNA into the CRISPR cassette.</text>
</comment>
<dbReference type="NCBIfam" id="TIGR01573">
    <property type="entry name" value="cas2"/>
    <property type="match status" value="1"/>
</dbReference>
<keyword evidence="5 9" id="KW-0255">Endonuclease</keyword>
<evidence type="ECO:0000256" key="2">
    <source>
        <dbReference type="ARBA" id="ARBA00009959"/>
    </source>
</evidence>
<gene>
    <name evidence="9" type="primary">cas2</name>
    <name evidence="10" type="ORF">AW08_01812</name>
</gene>
<dbReference type="Gene3D" id="3.30.70.240">
    <property type="match status" value="1"/>
</dbReference>
<comment type="similarity">
    <text evidence="2 9">Belongs to the CRISPR-associated endoribonuclease Cas2 protein family.</text>
</comment>
<dbReference type="GO" id="GO:0004521">
    <property type="term" value="F:RNA endonuclease activity"/>
    <property type="evidence" value="ECO:0007669"/>
    <property type="project" value="InterPro"/>
</dbReference>
<keyword evidence="3 9" id="KW-0540">Nuclease</keyword>
<dbReference type="GO" id="GO:0016787">
    <property type="term" value="F:hydrolase activity"/>
    <property type="evidence" value="ECO:0007669"/>
    <property type="project" value="UniProtKB-KW"/>
</dbReference>
<evidence type="ECO:0000256" key="3">
    <source>
        <dbReference type="ARBA" id="ARBA00022722"/>
    </source>
</evidence>
<dbReference type="CDD" id="cd09725">
    <property type="entry name" value="Cas2_I_II_III"/>
    <property type="match status" value="1"/>
</dbReference>
<dbReference type="InterPro" id="IPR021127">
    <property type="entry name" value="CRISPR_associated_Cas2"/>
</dbReference>
<reference evidence="10" key="1">
    <citation type="submission" date="2014-02" db="EMBL/GenBank/DDBJ databases">
        <title>Expanding our view of genomic diversity in Candidatus Accumulibacter clades.</title>
        <authorList>
            <person name="Skennerton C.T."/>
            <person name="Barr J.J."/>
            <person name="Slater F.R."/>
            <person name="Bond P.L."/>
            <person name="Tyson G.W."/>
        </authorList>
    </citation>
    <scope>NUCLEOTIDE SEQUENCE [LARGE SCALE GENOMIC DNA]</scope>
</reference>
<dbReference type="PANTHER" id="PTHR34405">
    <property type="entry name" value="CRISPR-ASSOCIATED ENDORIBONUCLEASE CAS2"/>
    <property type="match status" value="1"/>
</dbReference>
<keyword evidence="7 9" id="KW-0460">Magnesium</keyword>
<dbReference type="GO" id="GO:0051607">
    <property type="term" value="P:defense response to virus"/>
    <property type="evidence" value="ECO:0007669"/>
    <property type="project" value="UniProtKB-UniRule"/>
</dbReference>
<comment type="subunit">
    <text evidence="9">Homodimer, forms a heterotetramer with a Cas1 homodimer.</text>
</comment>
<evidence type="ECO:0000256" key="7">
    <source>
        <dbReference type="ARBA" id="ARBA00022842"/>
    </source>
</evidence>
<dbReference type="Pfam" id="PF09827">
    <property type="entry name" value="CRISPR_Cas2"/>
    <property type="match status" value="1"/>
</dbReference>
<evidence type="ECO:0000313" key="11">
    <source>
        <dbReference type="Proteomes" id="UP000020218"/>
    </source>
</evidence>
<dbReference type="STRING" id="1454001.AW08_01812"/>
<comment type="cofactor">
    <cofactor evidence="1 9">
        <name>Mg(2+)</name>
        <dbReference type="ChEBI" id="CHEBI:18420"/>
    </cofactor>
</comment>
<accession>A0A011MYB4</accession>
<dbReference type="HAMAP" id="MF_01471">
    <property type="entry name" value="Cas2"/>
    <property type="match status" value="1"/>
</dbReference>
<evidence type="ECO:0000256" key="9">
    <source>
        <dbReference type="HAMAP-Rule" id="MF_01471"/>
    </source>
</evidence>
<dbReference type="PANTHER" id="PTHR34405:SF3">
    <property type="entry name" value="CRISPR-ASSOCIATED ENDORIBONUCLEASE CAS2 3"/>
    <property type="match status" value="1"/>
</dbReference>